<dbReference type="Proteomes" id="UP000187367">
    <property type="component" value="Unassembled WGS sequence"/>
</dbReference>
<dbReference type="EMBL" id="MTJL01000011">
    <property type="protein sequence ID" value="OMI07062.1"/>
    <property type="molecule type" value="Genomic_DNA"/>
</dbReference>
<dbReference type="GO" id="GO:0044027">
    <property type="term" value="P:negative regulation of gene expression via chromosomal CpG island methylation"/>
    <property type="evidence" value="ECO:0007669"/>
    <property type="project" value="TreeGrafter"/>
</dbReference>
<dbReference type="EC" id="2.1.1.37" evidence="7"/>
<dbReference type="SUPFAM" id="SSF53335">
    <property type="entry name" value="S-adenosyl-L-methionine-dependent methyltransferases"/>
    <property type="match status" value="1"/>
</dbReference>
<keyword evidence="4" id="KW-0680">Restriction system</keyword>
<dbReference type="InterPro" id="IPR018117">
    <property type="entry name" value="C5_DNA_meth_AS"/>
</dbReference>
<dbReference type="InterPro" id="IPR001525">
    <property type="entry name" value="C5_MeTfrase"/>
</dbReference>
<reference evidence="8 9" key="1">
    <citation type="submission" date="2017-01" db="EMBL/GenBank/DDBJ databases">
        <title>Bacillus phylogenomics.</title>
        <authorList>
            <person name="Dunlap C."/>
        </authorList>
    </citation>
    <scope>NUCLEOTIDE SEQUENCE [LARGE SCALE GENOMIC DNA]</scope>
    <source>
        <strain evidence="8 9">NRRL B-41282</strain>
    </source>
</reference>
<comment type="catalytic activity">
    <reaction evidence="7">
        <text>a 2'-deoxycytidine in DNA + S-adenosyl-L-methionine = a 5-methyl-2'-deoxycytidine in DNA + S-adenosyl-L-homocysteine + H(+)</text>
        <dbReference type="Rhea" id="RHEA:13681"/>
        <dbReference type="Rhea" id="RHEA-COMP:11369"/>
        <dbReference type="Rhea" id="RHEA-COMP:11370"/>
        <dbReference type="ChEBI" id="CHEBI:15378"/>
        <dbReference type="ChEBI" id="CHEBI:57856"/>
        <dbReference type="ChEBI" id="CHEBI:59789"/>
        <dbReference type="ChEBI" id="CHEBI:85452"/>
        <dbReference type="ChEBI" id="CHEBI:85454"/>
        <dbReference type="EC" id="2.1.1.37"/>
    </reaction>
</comment>
<dbReference type="PROSITE" id="PS51679">
    <property type="entry name" value="SAM_MT_C5"/>
    <property type="match status" value="1"/>
</dbReference>
<evidence type="ECO:0000256" key="4">
    <source>
        <dbReference type="ARBA" id="ARBA00022747"/>
    </source>
</evidence>
<dbReference type="InterPro" id="IPR029063">
    <property type="entry name" value="SAM-dependent_MTases_sf"/>
</dbReference>
<dbReference type="InterPro" id="IPR050390">
    <property type="entry name" value="C5-Methyltransferase"/>
</dbReference>
<evidence type="ECO:0000313" key="8">
    <source>
        <dbReference type="EMBL" id="OMI07062.1"/>
    </source>
</evidence>
<comment type="caution">
    <text evidence="8">The sequence shown here is derived from an EMBL/GenBank/DDBJ whole genome shotgun (WGS) entry which is preliminary data.</text>
</comment>
<organism evidence="8 9">
    <name type="scientific">Bacillus swezeyi</name>
    <dbReference type="NCBI Taxonomy" id="1925020"/>
    <lineage>
        <taxon>Bacteria</taxon>
        <taxon>Bacillati</taxon>
        <taxon>Bacillota</taxon>
        <taxon>Bacilli</taxon>
        <taxon>Bacillales</taxon>
        <taxon>Bacillaceae</taxon>
        <taxon>Bacillus</taxon>
    </lineage>
</organism>
<proteinExistence type="inferred from homology"/>
<dbReference type="NCBIfam" id="TIGR00675">
    <property type="entry name" value="dcm"/>
    <property type="match status" value="1"/>
</dbReference>
<keyword evidence="2 5" id="KW-0808">Transferase</keyword>
<evidence type="ECO:0000256" key="7">
    <source>
        <dbReference type="RuleBase" id="RU000417"/>
    </source>
</evidence>
<accession>A0A1R1QQY5</accession>
<evidence type="ECO:0000313" key="9">
    <source>
        <dbReference type="Proteomes" id="UP000187367"/>
    </source>
</evidence>
<keyword evidence="9" id="KW-1185">Reference proteome</keyword>
<dbReference type="PROSITE" id="PS00094">
    <property type="entry name" value="C5_MTASE_1"/>
    <property type="match status" value="1"/>
</dbReference>
<dbReference type="PRINTS" id="PR00105">
    <property type="entry name" value="C5METTRFRASE"/>
</dbReference>
<dbReference type="Gene3D" id="3.90.120.10">
    <property type="entry name" value="DNA Methylase, subunit A, domain 2"/>
    <property type="match status" value="1"/>
</dbReference>
<protein>
    <recommendedName>
        <fullName evidence="7">Cytosine-specific methyltransferase</fullName>
        <ecNumber evidence="7">2.1.1.37</ecNumber>
    </recommendedName>
</protein>
<dbReference type="PANTHER" id="PTHR10629:SF52">
    <property type="entry name" value="DNA (CYTOSINE-5)-METHYLTRANSFERASE 1"/>
    <property type="match status" value="1"/>
</dbReference>
<dbReference type="GO" id="GO:0003886">
    <property type="term" value="F:DNA (cytosine-5-)-methyltransferase activity"/>
    <property type="evidence" value="ECO:0007669"/>
    <property type="project" value="UniProtKB-EC"/>
</dbReference>
<evidence type="ECO:0000256" key="3">
    <source>
        <dbReference type="ARBA" id="ARBA00022691"/>
    </source>
</evidence>
<dbReference type="CDD" id="cd00315">
    <property type="entry name" value="Cyt_C5_DNA_methylase"/>
    <property type="match status" value="1"/>
</dbReference>
<comment type="similarity">
    <text evidence="5 6">Belongs to the class I-like SAM-binding methyltransferase superfamily. C5-methyltransferase family.</text>
</comment>
<evidence type="ECO:0000256" key="6">
    <source>
        <dbReference type="RuleBase" id="RU000416"/>
    </source>
</evidence>
<dbReference type="OrthoDB" id="9813719at2"/>
<dbReference type="RefSeq" id="WP_076760015.1">
    <property type="nucleotide sequence ID" value="NZ_JARMMK010000003.1"/>
</dbReference>
<dbReference type="GO" id="GO:0009307">
    <property type="term" value="P:DNA restriction-modification system"/>
    <property type="evidence" value="ECO:0007669"/>
    <property type="project" value="UniProtKB-KW"/>
</dbReference>
<accession>A0A1R1S1Z0</accession>
<gene>
    <name evidence="8" type="ORF">BW143_07670</name>
</gene>
<evidence type="ECO:0000256" key="2">
    <source>
        <dbReference type="ARBA" id="ARBA00022679"/>
    </source>
</evidence>
<dbReference type="GO" id="GO:0003677">
    <property type="term" value="F:DNA binding"/>
    <property type="evidence" value="ECO:0007669"/>
    <property type="project" value="TreeGrafter"/>
</dbReference>
<evidence type="ECO:0000256" key="5">
    <source>
        <dbReference type="PROSITE-ProRule" id="PRU01016"/>
    </source>
</evidence>
<dbReference type="AlphaFoldDB" id="A0A1R1QQY5"/>
<dbReference type="PANTHER" id="PTHR10629">
    <property type="entry name" value="CYTOSINE-SPECIFIC METHYLTRANSFERASE"/>
    <property type="match status" value="1"/>
</dbReference>
<evidence type="ECO:0000256" key="1">
    <source>
        <dbReference type="ARBA" id="ARBA00022603"/>
    </source>
</evidence>
<name>A0A1R1QQY5_9BACI</name>
<dbReference type="Pfam" id="PF00145">
    <property type="entry name" value="DNA_methylase"/>
    <property type="match status" value="1"/>
</dbReference>
<keyword evidence="3 5" id="KW-0949">S-adenosyl-L-methionine</keyword>
<sequence>MTTFYESNPFEIDVDTLNLKSEKKINVVSLFSGCGGMDLGFTGGFEYLNKKYSINPFNIIFANDIFEAAMRVYEHNFKHKGVNESIAEIDLSKIPKAEVVIGGFPCQDFSLAGKRKGLTSERGRLYEHMIRVIKHCDAKMFVAENVDGIRTNKADKTLDVSALDTILSDFEKSGYEVQYKVLNAADFGVPQIRKRVIIFGVRKDIYEAIYYPKPTHSEFETQGKPWVTSEEALDDIWDKIDDPNVLNHTSKDYSKAKFYPGRKMQGNNRIPKNRPAGTIRAEHHGNIEAHYNTILPDDNDMRGWRRLSIRECARIQSFPDDFNFVVSASSAYKMIGNAVPPVMAWHIARAAYYTLSISKKDHQLKFQLEGVK</sequence>
<keyword evidence="1 5" id="KW-0489">Methyltransferase</keyword>
<feature type="active site" evidence="5">
    <location>
        <position position="106"/>
    </location>
</feature>
<dbReference type="GO" id="GO:0032259">
    <property type="term" value="P:methylation"/>
    <property type="evidence" value="ECO:0007669"/>
    <property type="project" value="UniProtKB-KW"/>
</dbReference>
<dbReference type="Gene3D" id="3.40.50.150">
    <property type="entry name" value="Vaccinia Virus protein VP39"/>
    <property type="match status" value="1"/>
</dbReference>